<sequence>MTADRLWIMVDIETSGPILGRHSLTELGAVVGTPARGVLDRFEVLIAPISDEVITSRGSFARARTAGLAPGEAMRRFAEWTRPHRERRASFVARPAAFDWPWIVWYAWTFLGDNPFGFKAVCASSWFEARGRTFRVDLPHRAVDDADIQLRHFFAHM</sequence>
<reference evidence="1 2" key="1">
    <citation type="submission" date="2022-11" db="EMBL/GenBank/DDBJ databases">
        <title>Minimal conservation of predation-associated metabolite biosynthetic gene clusters underscores biosynthetic potential of Myxococcota including descriptions for ten novel species: Archangium lansinium sp. nov., Myxococcus landrumus sp. nov., Nannocystis bai.</title>
        <authorList>
            <person name="Ahearne A."/>
            <person name="Stevens C."/>
            <person name="Dowd S."/>
        </authorList>
    </citation>
    <scope>NUCLEOTIDE SEQUENCE [LARGE SCALE GENOMIC DNA]</scope>
    <source>
        <strain evidence="1 2">NCELM</strain>
    </source>
</reference>
<dbReference type="EMBL" id="JAQNDN010000020">
    <property type="protein sequence ID" value="MDC0672975.1"/>
    <property type="molecule type" value="Genomic_DNA"/>
</dbReference>
<dbReference type="Proteomes" id="UP001217838">
    <property type="component" value="Unassembled WGS sequence"/>
</dbReference>
<proteinExistence type="predicted"/>
<organism evidence="1 2">
    <name type="scientific">Nannocystis radixulma</name>
    <dbReference type="NCBI Taxonomy" id="2995305"/>
    <lineage>
        <taxon>Bacteria</taxon>
        <taxon>Pseudomonadati</taxon>
        <taxon>Myxococcota</taxon>
        <taxon>Polyangia</taxon>
        <taxon>Nannocystales</taxon>
        <taxon>Nannocystaceae</taxon>
        <taxon>Nannocystis</taxon>
    </lineage>
</organism>
<comment type="caution">
    <text evidence="1">The sequence shown here is derived from an EMBL/GenBank/DDBJ whole genome shotgun (WGS) entry which is preliminary data.</text>
</comment>
<evidence type="ECO:0000313" key="1">
    <source>
        <dbReference type="EMBL" id="MDC0672975.1"/>
    </source>
</evidence>
<protein>
    <recommendedName>
        <fullName evidence="3">Exonuclease</fullName>
    </recommendedName>
</protein>
<evidence type="ECO:0008006" key="3">
    <source>
        <dbReference type="Google" id="ProtNLM"/>
    </source>
</evidence>
<dbReference type="RefSeq" id="WP_272005285.1">
    <property type="nucleotide sequence ID" value="NZ_JAQNDN010000020.1"/>
</dbReference>
<accession>A0ABT5BFQ3</accession>
<keyword evidence="2" id="KW-1185">Reference proteome</keyword>
<gene>
    <name evidence="1" type="ORF">POL58_34800</name>
</gene>
<evidence type="ECO:0000313" key="2">
    <source>
        <dbReference type="Proteomes" id="UP001217838"/>
    </source>
</evidence>
<name>A0ABT5BFQ3_9BACT</name>
<dbReference type="InterPro" id="IPR012337">
    <property type="entry name" value="RNaseH-like_sf"/>
</dbReference>
<dbReference type="SUPFAM" id="SSF53098">
    <property type="entry name" value="Ribonuclease H-like"/>
    <property type="match status" value="1"/>
</dbReference>
<dbReference type="InterPro" id="IPR036397">
    <property type="entry name" value="RNaseH_sf"/>
</dbReference>
<dbReference type="Gene3D" id="3.30.420.10">
    <property type="entry name" value="Ribonuclease H-like superfamily/Ribonuclease H"/>
    <property type="match status" value="1"/>
</dbReference>